<feature type="compositionally biased region" description="Low complexity" evidence="1">
    <location>
        <begin position="392"/>
        <end position="403"/>
    </location>
</feature>
<feature type="compositionally biased region" description="Basic residues" evidence="1">
    <location>
        <begin position="144"/>
        <end position="154"/>
    </location>
</feature>
<evidence type="ECO:0000313" key="4">
    <source>
        <dbReference type="Proteomes" id="UP000286134"/>
    </source>
</evidence>
<name>A0A420HHA9_9PEZI</name>
<gene>
    <name evidence="3" type="ORF">OnM2_078017</name>
</gene>
<dbReference type="OrthoDB" id="10261563at2759"/>
<dbReference type="PANTHER" id="PTHR22306">
    <property type="entry name" value="CHROMOSOME 7 OPEN READING FRAME 50"/>
    <property type="match status" value="1"/>
</dbReference>
<dbReference type="STRING" id="212602.A0A420HHA9"/>
<dbReference type="Pfam" id="PF10180">
    <property type="entry name" value="WKF"/>
    <property type="match status" value="1"/>
</dbReference>
<evidence type="ECO:0000313" key="3">
    <source>
        <dbReference type="EMBL" id="RKF56862.1"/>
    </source>
</evidence>
<protein>
    <submittedName>
        <fullName evidence="3">Putative proteasome subunit alpha type 6</fullName>
    </submittedName>
</protein>
<proteinExistence type="predicted"/>
<feature type="compositionally biased region" description="Polar residues" evidence="1">
    <location>
        <begin position="75"/>
        <end position="88"/>
    </location>
</feature>
<dbReference type="GO" id="GO:0000502">
    <property type="term" value="C:proteasome complex"/>
    <property type="evidence" value="ECO:0007669"/>
    <property type="project" value="UniProtKB-KW"/>
</dbReference>
<dbReference type="AlphaFoldDB" id="A0A420HHA9"/>
<dbReference type="EMBL" id="MCFK01007827">
    <property type="protein sequence ID" value="RKF56862.1"/>
    <property type="molecule type" value="Genomic_DNA"/>
</dbReference>
<feature type="region of interest" description="Disordered" evidence="1">
    <location>
        <begin position="68"/>
        <end position="88"/>
    </location>
</feature>
<comment type="caution">
    <text evidence="3">The sequence shown here is derived from an EMBL/GenBank/DDBJ whole genome shotgun (WGS) entry which is preliminary data.</text>
</comment>
<organism evidence="3 4">
    <name type="scientific">Erysiphe neolycopersici</name>
    <dbReference type="NCBI Taxonomy" id="212602"/>
    <lineage>
        <taxon>Eukaryota</taxon>
        <taxon>Fungi</taxon>
        <taxon>Dikarya</taxon>
        <taxon>Ascomycota</taxon>
        <taxon>Pezizomycotina</taxon>
        <taxon>Leotiomycetes</taxon>
        <taxon>Erysiphales</taxon>
        <taxon>Erysiphaceae</taxon>
        <taxon>Erysiphe</taxon>
    </lineage>
</organism>
<keyword evidence="4" id="KW-1185">Reference proteome</keyword>
<evidence type="ECO:0000256" key="1">
    <source>
        <dbReference type="SAM" id="MobiDB-lite"/>
    </source>
</evidence>
<dbReference type="InterPro" id="IPR019327">
    <property type="entry name" value="WKF"/>
</dbReference>
<feature type="region of interest" description="Disordered" evidence="1">
    <location>
        <begin position="137"/>
        <end position="161"/>
    </location>
</feature>
<evidence type="ECO:0000259" key="2">
    <source>
        <dbReference type="Pfam" id="PF10180"/>
    </source>
</evidence>
<reference evidence="3 4" key="1">
    <citation type="journal article" date="2018" name="BMC Genomics">
        <title>Comparative genome analyses reveal sequence features reflecting distinct modes of host-adaptation between dicot and monocot powdery mildew.</title>
        <authorList>
            <person name="Wu Y."/>
            <person name="Ma X."/>
            <person name="Pan Z."/>
            <person name="Kale S.D."/>
            <person name="Song Y."/>
            <person name="King H."/>
            <person name="Zhang Q."/>
            <person name="Presley C."/>
            <person name="Deng X."/>
            <person name="Wei C.I."/>
            <person name="Xiao S."/>
        </authorList>
    </citation>
    <scope>NUCLEOTIDE SEQUENCE [LARGE SCALE GENOMIC DNA]</scope>
    <source>
        <strain evidence="3">UMSG2</strain>
    </source>
</reference>
<feature type="compositionally biased region" description="Basic and acidic residues" evidence="1">
    <location>
        <begin position="331"/>
        <end position="340"/>
    </location>
</feature>
<keyword evidence="3" id="KW-0647">Proteasome</keyword>
<feature type="compositionally biased region" description="Basic residues" evidence="1">
    <location>
        <begin position="347"/>
        <end position="356"/>
    </location>
</feature>
<feature type="domain" description="WKF" evidence="2">
    <location>
        <begin position="176"/>
        <end position="236"/>
    </location>
</feature>
<feature type="region of interest" description="Disordered" evidence="1">
    <location>
        <begin position="331"/>
        <end position="403"/>
    </location>
</feature>
<feature type="compositionally biased region" description="Acidic residues" evidence="1">
    <location>
        <begin position="362"/>
        <end position="383"/>
    </location>
</feature>
<sequence length="403" mass="45892">MPSTIPRGLAHTPAWKRIGLKLKLPQVQTYSLNTVIVEDSNLKRKAASLDYSDKKDIKKTKITTEITSQKVHEGTPTNSSTKKSVTFTSETKVEDGDSIKKLFKTWVAQQKSHHSPNSLFKSHEALEINTDSSCLDEEKDFKKSNKKRKPKSTKVSKQMKSQVTNELTNDIPPFLSYLREYHESKETWKFKKNHQTHLLQRIFDIDRVPSNYAHLIYTYVRGLRGQVRTRLRDAAIAVKVDDREKGMSGFPSELLNPEQRQKEYEAAIEDYISNTTLSHIQQLGHEDSFLSKFEDELMKSRIIRRIRAEMILIELASSTDGNEIVSIEVSKEQDSGKIRPESNPAQKKVRRRKKRTVIVEESSADDSDSDSESDDNVLVDTDADENKPNVLSSSCSVSSSDSD</sequence>
<accession>A0A420HHA9</accession>
<dbReference type="PANTHER" id="PTHR22306:SF2">
    <property type="entry name" value="CHROMOSOME 7 OPEN READING FRAME 50"/>
    <property type="match status" value="1"/>
</dbReference>
<dbReference type="Proteomes" id="UP000286134">
    <property type="component" value="Unassembled WGS sequence"/>
</dbReference>